<evidence type="ECO:0000256" key="1">
    <source>
        <dbReference type="PROSITE-ProRule" id="PRU00176"/>
    </source>
</evidence>
<dbReference type="Pfam" id="PF16367">
    <property type="entry name" value="RRM_7"/>
    <property type="match status" value="1"/>
</dbReference>
<keyword evidence="5" id="KW-1185">Reference proteome</keyword>
<feature type="region of interest" description="Disordered" evidence="2">
    <location>
        <begin position="53"/>
        <end position="75"/>
    </location>
</feature>
<dbReference type="Gene3D" id="3.30.70.330">
    <property type="match status" value="2"/>
</dbReference>
<dbReference type="SMART" id="SM00360">
    <property type="entry name" value="RRM"/>
    <property type="match status" value="2"/>
</dbReference>
<dbReference type="WBParaSite" id="sdigi.contig16.g1516.t1">
    <property type="protein sequence ID" value="sdigi.contig16.g1516.t1"/>
    <property type="gene ID" value="sdigi.contig16.g1516"/>
</dbReference>
<evidence type="ECO:0000256" key="2">
    <source>
        <dbReference type="SAM" id="MobiDB-lite"/>
    </source>
</evidence>
<dbReference type="GO" id="GO:0000900">
    <property type="term" value="F:mRNA regulatory element binding translation repressor activity"/>
    <property type="evidence" value="ECO:0007669"/>
    <property type="project" value="TreeGrafter"/>
</dbReference>
<accession>A0A915PMU2</accession>
<feature type="compositionally biased region" description="Polar residues" evidence="2">
    <location>
        <begin position="60"/>
        <end position="69"/>
    </location>
</feature>
<dbReference type="PANTHER" id="PTHR12566:SF12">
    <property type="entry name" value="TRANSLATIONAL REGULATOR ORB2"/>
    <property type="match status" value="1"/>
</dbReference>
<proteinExistence type="predicted"/>
<dbReference type="GO" id="GO:0008135">
    <property type="term" value="F:translation factor activity, RNA binding"/>
    <property type="evidence" value="ECO:0007669"/>
    <property type="project" value="TreeGrafter"/>
</dbReference>
<dbReference type="GO" id="GO:0043005">
    <property type="term" value="C:neuron projection"/>
    <property type="evidence" value="ECO:0007669"/>
    <property type="project" value="TreeGrafter"/>
</dbReference>
<dbReference type="GO" id="GO:0043022">
    <property type="term" value="F:ribosome binding"/>
    <property type="evidence" value="ECO:0007669"/>
    <property type="project" value="TreeGrafter"/>
</dbReference>
<dbReference type="Pfam" id="PF00076">
    <property type="entry name" value="RRM_1"/>
    <property type="match status" value="1"/>
</dbReference>
<protein>
    <submittedName>
        <fullName evidence="6">RRM domain-containing protein</fullName>
    </submittedName>
</protein>
<dbReference type="InterPro" id="IPR035979">
    <property type="entry name" value="RBD_domain_sf"/>
</dbReference>
<organism evidence="5 6">
    <name type="scientific">Setaria digitata</name>
    <dbReference type="NCBI Taxonomy" id="48799"/>
    <lineage>
        <taxon>Eukaryota</taxon>
        <taxon>Metazoa</taxon>
        <taxon>Ecdysozoa</taxon>
        <taxon>Nematoda</taxon>
        <taxon>Chromadorea</taxon>
        <taxon>Rhabditida</taxon>
        <taxon>Spirurina</taxon>
        <taxon>Spiruromorpha</taxon>
        <taxon>Filarioidea</taxon>
        <taxon>Setariidae</taxon>
        <taxon>Setaria</taxon>
    </lineage>
</organism>
<dbReference type="GO" id="GO:0003730">
    <property type="term" value="F:mRNA 3'-UTR binding"/>
    <property type="evidence" value="ECO:0007669"/>
    <property type="project" value="InterPro"/>
</dbReference>
<dbReference type="SUPFAM" id="SSF54928">
    <property type="entry name" value="RNA-binding domain, RBD"/>
    <property type="match status" value="1"/>
</dbReference>
<evidence type="ECO:0000259" key="4">
    <source>
        <dbReference type="PROSITE" id="PS50102"/>
    </source>
</evidence>
<dbReference type="GO" id="GO:2000766">
    <property type="term" value="P:negative regulation of cytoplasmic translation"/>
    <property type="evidence" value="ECO:0007669"/>
    <property type="project" value="TreeGrafter"/>
</dbReference>
<reference evidence="6" key="1">
    <citation type="submission" date="2022-11" db="UniProtKB">
        <authorList>
            <consortium name="WormBaseParasite"/>
        </authorList>
    </citation>
    <scope>IDENTIFICATION</scope>
</reference>
<name>A0A915PMU2_9BILA</name>
<evidence type="ECO:0000256" key="3">
    <source>
        <dbReference type="SAM" id="Phobius"/>
    </source>
</evidence>
<keyword evidence="3" id="KW-1133">Transmembrane helix</keyword>
<dbReference type="GO" id="GO:0005737">
    <property type="term" value="C:cytoplasm"/>
    <property type="evidence" value="ECO:0007669"/>
    <property type="project" value="TreeGrafter"/>
</dbReference>
<dbReference type="InterPro" id="IPR000504">
    <property type="entry name" value="RRM_dom"/>
</dbReference>
<keyword evidence="3" id="KW-0472">Membrane</keyword>
<sequence>MTDVASIPACFICVNAFYPSTFPVITIKSYVRGYRNEFDIRIEIPRPPRIHLPIEDEKTVQSQSPGENTDSGRRQMTRLRADDFPMYSRKVFIGGLPHEINPRLITKFFERFGKNVVDWPHRECCDVKAPPNGYAFVIFNNEHAVRRLIYASDMKRGRLLVDLKLADNTTKTIQVRPWNLSFLRCSLVTLTPFLDRYSVFVGGVPRTTTAMELAHLFQQVINNVVEVSLEVEPGTNYPRGSARVVFGTREAYLVALAMRRFTLFTLKERRMANMPRISWNLSVSGAPVFALLLRSMLVLDTSSSTWKLSQTGIPKNHWTFEELGTESKRPKQWIFCGTAGTLPLDENGSHILPITDVFKCSQ</sequence>
<dbReference type="GO" id="GO:0045202">
    <property type="term" value="C:synapse"/>
    <property type="evidence" value="ECO:0007669"/>
    <property type="project" value="TreeGrafter"/>
</dbReference>
<feature type="domain" description="RRM" evidence="4">
    <location>
        <begin position="89"/>
        <end position="168"/>
    </location>
</feature>
<keyword evidence="3" id="KW-0812">Transmembrane</keyword>
<dbReference type="GO" id="GO:0005634">
    <property type="term" value="C:nucleus"/>
    <property type="evidence" value="ECO:0007669"/>
    <property type="project" value="TreeGrafter"/>
</dbReference>
<dbReference type="InterPro" id="IPR012677">
    <property type="entry name" value="Nucleotide-bd_a/b_plait_sf"/>
</dbReference>
<dbReference type="InterPro" id="IPR034819">
    <property type="entry name" value="CPEB"/>
</dbReference>
<dbReference type="PROSITE" id="PS50102">
    <property type="entry name" value="RRM"/>
    <property type="match status" value="2"/>
</dbReference>
<feature type="domain" description="RRM" evidence="4">
    <location>
        <begin position="197"/>
        <end position="284"/>
    </location>
</feature>
<dbReference type="AlphaFoldDB" id="A0A915PMU2"/>
<dbReference type="Proteomes" id="UP000887581">
    <property type="component" value="Unplaced"/>
</dbReference>
<keyword evidence="1" id="KW-0694">RNA-binding</keyword>
<evidence type="ECO:0000313" key="5">
    <source>
        <dbReference type="Proteomes" id="UP000887581"/>
    </source>
</evidence>
<dbReference type="PANTHER" id="PTHR12566">
    <property type="entry name" value="CYTOPLASMIC POLYADENYLATION ELEMENT BINDING PROTEIN CPEB"/>
    <property type="match status" value="1"/>
</dbReference>
<feature type="transmembrane region" description="Helical" evidence="3">
    <location>
        <begin position="277"/>
        <end position="299"/>
    </location>
</feature>
<evidence type="ECO:0000313" key="6">
    <source>
        <dbReference type="WBParaSite" id="sdigi.contig16.g1516.t1"/>
    </source>
</evidence>